<reference evidence="1 2" key="1">
    <citation type="submission" date="2017-04" db="EMBL/GenBank/DDBJ databases">
        <title>Complete genome sequences of Rhizobium genomic linages associated to common bean (phaseolus vulgaris).</title>
        <authorList>
            <person name="Santamaria R.I."/>
            <person name="Bustos P."/>
            <person name="Perez-Carrascal O."/>
            <person name="Martinez-Flores I."/>
            <person name="Juarez S."/>
            <person name="Lozano L."/>
            <person name="Miranda F."/>
            <person name="Vinuesa P."/>
            <person name="Martinez-Romero E."/>
            <person name="Cevallos M.A."/>
            <person name="Romero D."/>
            <person name="Davila G."/>
            <person name="Gonzalez V."/>
        </authorList>
    </citation>
    <scope>NUCLEOTIDE SEQUENCE [LARGE SCALE GENOMIC DNA]</scope>
    <source>
        <strain evidence="1 2">NXC12</strain>
    </source>
</reference>
<dbReference type="EMBL" id="CP020906">
    <property type="protein sequence ID" value="ARQ08792.1"/>
    <property type="molecule type" value="Genomic_DNA"/>
</dbReference>
<gene>
    <name evidence="1" type="ORF">NXC12_CH00708</name>
</gene>
<accession>A0AAN1BE03</accession>
<organism evidence="1 2">
    <name type="scientific">Rhizobium etli</name>
    <dbReference type="NCBI Taxonomy" id="29449"/>
    <lineage>
        <taxon>Bacteria</taxon>
        <taxon>Pseudomonadati</taxon>
        <taxon>Pseudomonadota</taxon>
        <taxon>Alphaproteobacteria</taxon>
        <taxon>Hyphomicrobiales</taxon>
        <taxon>Rhizobiaceae</taxon>
        <taxon>Rhizobium/Agrobacterium group</taxon>
        <taxon>Rhizobium</taxon>
    </lineage>
</organism>
<evidence type="ECO:0000313" key="1">
    <source>
        <dbReference type="EMBL" id="ARQ08792.1"/>
    </source>
</evidence>
<sequence length="89" mass="9898">MARHCACVVRKALTCCRRSPFFACTTRFRRSEFRCGNYLQQPLTKACEEALTMPCEGQNETGIFKKLASIGCEIALDMTGLGQNKQGAE</sequence>
<protein>
    <submittedName>
        <fullName evidence="1">Uncharacterized protein</fullName>
    </submittedName>
</protein>
<dbReference type="AlphaFoldDB" id="A0AAN1BE03"/>
<evidence type="ECO:0000313" key="2">
    <source>
        <dbReference type="Proteomes" id="UP000194159"/>
    </source>
</evidence>
<name>A0AAN1BE03_RHIET</name>
<proteinExistence type="predicted"/>
<dbReference type="Proteomes" id="UP000194159">
    <property type="component" value="Chromosome"/>
</dbReference>